<dbReference type="InterPro" id="IPR050307">
    <property type="entry name" value="Sterol_Desaturase_Related"/>
</dbReference>
<feature type="transmembrane region" description="Helical" evidence="5">
    <location>
        <begin position="42"/>
        <end position="59"/>
    </location>
</feature>
<feature type="domain" description="Fatty acid hydroxylase" evidence="6">
    <location>
        <begin position="131"/>
        <end position="263"/>
    </location>
</feature>
<keyword evidence="3 5" id="KW-1133">Transmembrane helix</keyword>
<dbReference type="RefSeq" id="WP_172353521.1">
    <property type="nucleotide sequence ID" value="NZ_CP053661.1"/>
</dbReference>
<evidence type="ECO:0000256" key="1">
    <source>
        <dbReference type="ARBA" id="ARBA00004370"/>
    </source>
</evidence>
<dbReference type="AlphaFoldDB" id="A0A6M8B2U5"/>
<proteinExistence type="predicted"/>
<evidence type="ECO:0000256" key="4">
    <source>
        <dbReference type="ARBA" id="ARBA00023136"/>
    </source>
</evidence>
<gene>
    <name evidence="7" type="ORF">HPC62_01990</name>
</gene>
<dbReference type="KEGG" id="theu:HPC62_01990"/>
<dbReference type="InterPro" id="IPR006694">
    <property type="entry name" value="Fatty_acid_hydroxylase"/>
</dbReference>
<dbReference type="PANTHER" id="PTHR11863">
    <property type="entry name" value="STEROL DESATURASE"/>
    <property type="match status" value="1"/>
</dbReference>
<evidence type="ECO:0000313" key="8">
    <source>
        <dbReference type="Proteomes" id="UP000505210"/>
    </source>
</evidence>
<dbReference type="GO" id="GO:0016491">
    <property type="term" value="F:oxidoreductase activity"/>
    <property type="evidence" value="ECO:0007669"/>
    <property type="project" value="InterPro"/>
</dbReference>
<feature type="transmembrane region" description="Helical" evidence="5">
    <location>
        <begin position="80"/>
        <end position="104"/>
    </location>
</feature>
<evidence type="ECO:0000259" key="6">
    <source>
        <dbReference type="Pfam" id="PF04116"/>
    </source>
</evidence>
<evidence type="ECO:0000256" key="3">
    <source>
        <dbReference type="ARBA" id="ARBA00022989"/>
    </source>
</evidence>
<dbReference type="GO" id="GO:0008610">
    <property type="term" value="P:lipid biosynthetic process"/>
    <property type="evidence" value="ECO:0007669"/>
    <property type="project" value="InterPro"/>
</dbReference>
<evidence type="ECO:0000256" key="5">
    <source>
        <dbReference type="SAM" id="Phobius"/>
    </source>
</evidence>
<dbReference type="Proteomes" id="UP000505210">
    <property type="component" value="Chromosome"/>
</dbReference>
<protein>
    <submittedName>
        <fullName evidence="7">Sterol desaturase family protein</fullName>
    </submittedName>
</protein>
<evidence type="ECO:0000256" key="2">
    <source>
        <dbReference type="ARBA" id="ARBA00022692"/>
    </source>
</evidence>
<organism evidence="7 8">
    <name type="scientific">Thermoleptolyngbya sichuanensis A183</name>
    <dbReference type="NCBI Taxonomy" id="2737172"/>
    <lineage>
        <taxon>Bacteria</taxon>
        <taxon>Bacillati</taxon>
        <taxon>Cyanobacteriota</taxon>
        <taxon>Cyanophyceae</taxon>
        <taxon>Oculatellales</taxon>
        <taxon>Oculatellaceae</taxon>
        <taxon>Thermoleptolyngbya</taxon>
        <taxon>Thermoleptolyngbya sichuanensis</taxon>
    </lineage>
</organism>
<feature type="transmembrane region" description="Helical" evidence="5">
    <location>
        <begin position="124"/>
        <end position="143"/>
    </location>
</feature>
<reference evidence="7 8" key="1">
    <citation type="submission" date="2020-05" db="EMBL/GenBank/DDBJ databases">
        <title>Complete genome sequence of of a novel Thermoleptolyngbya strain isolated from hot springs of Ganzi, Sichuan China.</title>
        <authorList>
            <person name="Tang J."/>
            <person name="Daroch M."/>
            <person name="Li L."/>
            <person name="Waleron K."/>
            <person name="Waleron M."/>
            <person name="Waleron M."/>
        </authorList>
    </citation>
    <scope>NUCLEOTIDE SEQUENCE [LARGE SCALE GENOMIC DNA]</scope>
    <source>
        <strain evidence="7 8">PKUAC-SCTA183</strain>
    </source>
</reference>
<dbReference type="GO" id="GO:0005506">
    <property type="term" value="F:iron ion binding"/>
    <property type="evidence" value="ECO:0007669"/>
    <property type="project" value="InterPro"/>
</dbReference>
<comment type="subcellular location">
    <subcellularLocation>
        <location evidence="1">Membrane</location>
    </subcellularLocation>
</comment>
<keyword evidence="4 5" id="KW-0472">Membrane</keyword>
<accession>A0A6M8B2U5</accession>
<sequence>MHRSSKLTCGGLTVPAAADYVMSKEMFSAIRPTMQDRFLRALILYLVLTVLFGVLERYFASIPDQPRFRRGYWLDSFYWFLTPMVIQILSMGAIALVLLPVYLLLGRSLDWQSVLTGYGWAAQLPLWVQGLIMIVVGDGIGYWTHRLQHAEPLWDYHAVHHSAETMDWLTAVRLHPVNDIISRVCQASPLLILGFSPVAVEMYTAFLSSYVAFIHANVRWTYGPLGYVLASPAFHRWHHTREEAGLGCNFAGLFPVYDLMFGTFYLPQGQQPHNFGICGEPIPENLGAHLLYPLRRWLGSSNRSQPNEV</sequence>
<evidence type="ECO:0000313" key="7">
    <source>
        <dbReference type="EMBL" id="QKD81104.1"/>
    </source>
</evidence>
<name>A0A6M8B2U5_9CYAN</name>
<dbReference type="EMBL" id="CP053661">
    <property type="protein sequence ID" value="QKD81104.1"/>
    <property type="molecule type" value="Genomic_DNA"/>
</dbReference>
<dbReference type="GO" id="GO:0016020">
    <property type="term" value="C:membrane"/>
    <property type="evidence" value="ECO:0007669"/>
    <property type="project" value="UniProtKB-SubCell"/>
</dbReference>
<keyword evidence="2 5" id="KW-0812">Transmembrane</keyword>
<dbReference type="Pfam" id="PF04116">
    <property type="entry name" value="FA_hydroxylase"/>
    <property type="match status" value="1"/>
</dbReference>
<keyword evidence="8" id="KW-1185">Reference proteome</keyword>